<comment type="similarity">
    <text evidence="1">Belongs to the synapsin family.</text>
</comment>
<dbReference type="Gene3D" id="3.30.1490.20">
    <property type="entry name" value="ATP-grasp fold, A domain"/>
    <property type="match status" value="1"/>
</dbReference>
<evidence type="ECO:0000256" key="3">
    <source>
        <dbReference type="ARBA" id="ARBA00023018"/>
    </source>
</evidence>
<dbReference type="PANTHER" id="PTHR10841:SF17">
    <property type="entry name" value="SYNAPSIN"/>
    <property type="match status" value="1"/>
</dbReference>
<dbReference type="PANTHER" id="PTHR10841">
    <property type="entry name" value="SYNAPSIN"/>
    <property type="match status" value="1"/>
</dbReference>
<keyword evidence="2" id="KW-0597">Phosphoprotein</keyword>
<feature type="domain" description="Synapsin ATP-binding" evidence="7">
    <location>
        <begin position="113"/>
        <end position="312"/>
    </location>
</feature>
<evidence type="ECO:0000313" key="8">
    <source>
        <dbReference type="EMBL" id="KAK8881559.1"/>
    </source>
</evidence>
<evidence type="ECO:0000259" key="6">
    <source>
        <dbReference type="Pfam" id="PF02078"/>
    </source>
</evidence>
<evidence type="ECO:0000256" key="1">
    <source>
        <dbReference type="ARBA" id="ARBA00008243"/>
    </source>
</evidence>
<dbReference type="PRINTS" id="PR01368">
    <property type="entry name" value="SYNAPSIN"/>
</dbReference>
<feature type="coiled-coil region" evidence="5">
    <location>
        <begin position="330"/>
        <end position="364"/>
    </location>
</feature>
<reference evidence="8 9" key="1">
    <citation type="submission" date="2024-04" db="EMBL/GenBank/DDBJ databases">
        <title>Tritrichomonas musculus Genome.</title>
        <authorList>
            <person name="Alves-Ferreira E."/>
            <person name="Grigg M."/>
            <person name="Lorenzi H."/>
            <person name="Galac M."/>
        </authorList>
    </citation>
    <scope>NUCLEOTIDE SEQUENCE [LARGE SCALE GENOMIC DNA]</scope>
    <source>
        <strain evidence="8 9">EAF2021</strain>
    </source>
</reference>
<evidence type="ECO:0000256" key="5">
    <source>
        <dbReference type="SAM" id="Coils"/>
    </source>
</evidence>
<protein>
    <submittedName>
        <fullName evidence="8">Asparaginyl-tRNA synthetase, cytoplasmic (Asparagine--tRNA ligase) (AsnRS)</fullName>
    </submittedName>
</protein>
<dbReference type="Gene3D" id="3.30.470.20">
    <property type="entry name" value="ATP-grasp fold, B domain"/>
    <property type="match status" value="1"/>
</dbReference>
<evidence type="ECO:0000256" key="4">
    <source>
        <dbReference type="ARBA" id="ARBA00034103"/>
    </source>
</evidence>
<dbReference type="GO" id="GO:0016874">
    <property type="term" value="F:ligase activity"/>
    <property type="evidence" value="ECO:0007669"/>
    <property type="project" value="UniProtKB-KW"/>
</dbReference>
<dbReference type="EMBL" id="JAPFFF010000010">
    <property type="protein sequence ID" value="KAK8881559.1"/>
    <property type="molecule type" value="Genomic_DNA"/>
</dbReference>
<proteinExistence type="inferred from homology"/>
<organism evidence="8 9">
    <name type="scientific">Tritrichomonas musculus</name>
    <dbReference type="NCBI Taxonomy" id="1915356"/>
    <lineage>
        <taxon>Eukaryota</taxon>
        <taxon>Metamonada</taxon>
        <taxon>Parabasalia</taxon>
        <taxon>Tritrichomonadida</taxon>
        <taxon>Tritrichomonadidae</taxon>
        <taxon>Tritrichomonas</taxon>
    </lineage>
</organism>
<accession>A0ABR2JS70</accession>
<sequence length="370" mass="43313">MSKNKELPVVLVIHTVDEDEDWYKLCEDCKDKFKIEQASIEDIGISSYENYPVVSLFPPQKIKYEFQKNKLSIKPDLVLFRSCIQFISKRLGKKPDYRNILYGLIHSNIPMINSFDSLIFDLERPIMFGILKGIQQRIGKENFPLIEQYYYSDSQEMIISPSAPFVIKYSFPHAGYGKIRVRDGHDFEDIRSIVAIDNYYCAAEPLIDSEYEIRICFIAPDYYRVHKRVSCGWKVNYGYTNIREDIEMTPMYKMWVDEVRNALPGMDCFAIDAIIDKNGNHIILEVNGSSQGFTPEHNEECLQHLKKLVILRCEEIVSKKEKPLEKPKIGSDLEIENLNLKNEIESLKTQLKEKDRRIKDLEDQKKKKKK</sequence>
<keyword evidence="3" id="KW-0770">Synapse</keyword>
<gene>
    <name evidence="8" type="ORF">M9Y10_004302</name>
</gene>
<dbReference type="Gene3D" id="3.40.50.20">
    <property type="match status" value="1"/>
</dbReference>
<dbReference type="SUPFAM" id="SSF52440">
    <property type="entry name" value="PreATP-grasp domain"/>
    <property type="match status" value="1"/>
</dbReference>
<evidence type="ECO:0000313" key="9">
    <source>
        <dbReference type="Proteomes" id="UP001470230"/>
    </source>
</evidence>
<evidence type="ECO:0000259" key="7">
    <source>
        <dbReference type="Pfam" id="PF02750"/>
    </source>
</evidence>
<dbReference type="InterPro" id="IPR016185">
    <property type="entry name" value="PreATP-grasp_dom_sf"/>
</dbReference>
<dbReference type="Pfam" id="PF02750">
    <property type="entry name" value="Synapsin_C"/>
    <property type="match status" value="1"/>
</dbReference>
<comment type="subcellular location">
    <subcellularLocation>
        <location evidence="4">Synapse</location>
    </subcellularLocation>
</comment>
<feature type="domain" description="Synapsin pre-ATP-grasp" evidence="6">
    <location>
        <begin position="6"/>
        <end position="110"/>
    </location>
</feature>
<evidence type="ECO:0000256" key="2">
    <source>
        <dbReference type="ARBA" id="ARBA00022553"/>
    </source>
</evidence>
<keyword evidence="8" id="KW-0436">Ligase</keyword>
<name>A0ABR2JS70_9EUKA</name>
<dbReference type="InterPro" id="IPR020898">
    <property type="entry name" value="Synapsin_ATP-bd_dom"/>
</dbReference>
<keyword evidence="5" id="KW-0175">Coiled coil</keyword>
<dbReference type="Proteomes" id="UP001470230">
    <property type="component" value="Unassembled WGS sequence"/>
</dbReference>
<dbReference type="SUPFAM" id="SSF56059">
    <property type="entry name" value="Glutathione synthetase ATP-binding domain-like"/>
    <property type="match status" value="1"/>
</dbReference>
<keyword evidence="9" id="KW-1185">Reference proteome</keyword>
<dbReference type="InterPro" id="IPR013815">
    <property type="entry name" value="ATP_grasp_subdomain_1"/>
</dbReference>
<dbReference type="InterPro" id="IPR020897">
    <property type="entry name" value="Synapsin_pre-ATP-grasp_dom"/>
</dbReference>
<dbReference type="Pfam" id="PF02078">
    <property type="entry name" value="Synapsin"/>
    <property type="match status" value="1"/>
</dbReference>
<comment type="caution">
    <text evidence="8">The sequence shown here is derived from an EMBL/GenBank/DDBJ whole genome shotgun (WGS) entry which is preliminary data.</text>
</comment>
<dbReference type="InterPro" id="IPR001359">
    <property type="entry name" value="Synapsin"/>
</dbReference>